<keyword evidence="6" id="KW-0479">Metal-binding</keyword>
<evidence type="ECO:0000256" key="1">
    <source>
        <dbReference type="ARBA" id="ARBA00004141"/>
    </source>
</evidence>
<evidence type="ECO:0000256" key="2">
    <source>
        <dbReference type="ARBA" id="ARBA00022679"/>
    </source>
</evidence>
<keyword evidence="3 7" id="KW-0812">Transmembrane</keyword>
<dbReference type="STRING" id="84022.CACET_c18690"/>
<dbReference type="PATRIC" id="fig|84022.6.peg.1864"/>
<evidence type="ECO:0000256" key="5">
    <source>
        <dbReference type="ARBA" id="ARBA00023136"/>
    </source>
</evidence>
<feature type="transmembrane region" description="Helical" evidence="7">
    <location>
        <begin position="168"/>
        <end position="198"/>
    </location>
</feature>
<dbReference type="Proteomes" id="UP000035704">
    <property type="component" value="Chromosome"/>
</dbReference>
<dbReference type="EMBL" id="CP009687">
    <property type="protein sequence ID" value="AKL95317.1"/>
    <property type="molecule type" value="Genomic_DNA"/>
</dbReference>
<feature type="transmembrane region" description="Helical" evidence="7">
    <location>
        <begin position="6"/>
        <end position="22"/>
    </location>
</feature>
<accession>A0A0G3WBL4</accession>
<comment type="cofactor">
    <cofactor evidence="6">
        <name>Mg(2+)</name>
        <dbReference type="ChEBI" id="CHEBI:18420"/>
    </cofactor>
</comment>
<comment type="subcellular location">
    <subcellularLocation>
        <location evidence="1">Membrane</location>
        <topology evidence="1">Multi-pass membrane protein</topology>
    </subcellularLocation>
</comment>
<reference evidence="8 9" key="1">
    <citation type="submission" date="2014-10" db="EMBL/GenBank/DDBJ databases">
        <title>Genome sequence of Clostridium aceticum DSM 1496.</title>
        <authorList>
            <person name="Poehlein A."/>
            <person name="Schiel-Bengelsdorf B."/>
            <person name="Gottschalk G."/>
            <person name="Duerre P."/>
            <person name="Daniel R."/>
        </authorList>
    </citation>
    <scope>NUCLEOTIDE SEQUENCE [LARGE SCALE GENOMIC DNA]</scope>
    <source>
        <strain evidence="8 9">DSM 1496</strain>
    </source>
</reference>
<organism evidence="8 9">
    <name type="scientific">Clostridium aceticum</name>
    <dbReference type="NCBI Taxonomy" id="84022"/>
    <lineage>
        <taxon>Bacteria</taxon>
        <taxon>Bacillati</taxon>
        <taxon>Bacillota</taxon>
        <taxon>Clostridia</taxon>
        <taxon>Eubacteriales</taxon>
        <taxon>Clostridiaceae</taxon>
        <taxon>Clostridium</taxon>
    </lineage>
</organism>
<evidence type="ECO:0000256" key="7">
    <source>
        <dbReference type="SAM" id="Phobius"/>
    </source>
</evidence>
<feature type="transmembrane region" description="Helical" evidence="7">
    <location>
        <begin position="218"/>
        <end position="243"/>
    </location>
</feature>
<keyword evidence="6" id="KW-0460">Magnesium</keyword>
<dbReference type="GO" id="GO:0016020">
    <property type="term" value="C:membrane"/>
    <property type="evidence" value="ECO:0007669"/>
    <property type="project" value="UniProtKB-SubCell"/>
</dbReference>
<evidence type="ECO:0000256" key="6">
    <source>
        <dbReference type="PIRSR" id="PIRSR600715-1"/>
    </source>
</evidence>
<feature type="transmembrane region" description="Helical" evidence="7">
    <location>
        <begin position="43"/>
        <end position="64"/>
    </location>
</feature>
<evidence type="ECO:0000313" key="8">
    <source>
        <dbReference type="EMBL" id="AKL95317.1"/>
    </source>
</evidence>
<dbReference type="OrthoDB" id="2679245at2"/>
<feature type="transmembrane region" description="Helical" evidence="7">
    <location>
        <begin position="70"/>
        <end position="91"/>
    </location>
</feature>
<keyword evidence="9" id="KW-1185">Reference proteome</keyword>
<dbReference type="AlphaFoldDB" id="A0A0G3WBL4"/>
<dbReference type="GO" id="GO:0046872">
    <property type="term" value="F:metal ion binding"/>
    <property type="evidence" value="ECO:0007669"/>
    <property type="project" value="UniProtKB-KW"/>
</dbReference>
<dbReference type="Pfam" id="PF00953">
    <property type="entry name" value="Glycos_transf_4"/>
    <property type="match status" value="1"/>
</dbReference>
<keyword evidence="2 8" id="KW-0808">Transferase</keyword>
<evidence type="ECO:0000256" key="3">
    <source>
        <dbReference type="ARBA" id="ARBA00022692"/>
    </source>
</evidence>
<dbReference type="KEGG" id="cace:CACET_c18690"/>
<dbReference type="GO" id="GO:0016780">
    <property type="term" value="F:phosphotransferase activity, for other substituted phosphate groups"/>
    <property type="evidence" value="ECO:0007669"/>
    <property type="project" value="InterPro"/>
</dbReference>
<gene>
    <name evidence="8" type="ORF">CACET_c18690</name>
</gene>
<dbReference type="RefSeq" id="WP_052661284.1">
    <property type="nucleotide sequence ID" value="NZ_CP009687.1"/>
</dbReference>
<feature type="binding site" evidence="6">
    <location>
        <position position="210"/>
    </location>
    <ligand>
        <name>Mg(2+)</name>
        <dbReference type="ChEBI" id="CHEBI:18420"/>
    </ligand>
</feature>
<name>A0A0G3WBL4_9CLOT</name>
<keyword evidence="5 7" id="KW-0472">Membrane</keyword>
<protein>
    <submittedName>
        <fullName evidence="8">Glycosyltransferase</fullName>
    </submittedName>
</protein>
<keyword evidence="4 7" id="KW-1133">Transmembrane helix</keyword>
<dbReference type="InterPro" id="IPR000715">
    <property type="entry name" value="Glycosyl_transferase_4"/>
</dbReference>
<evidence type="ECO:0000313" key="9">
    <source>
        <dbReference type="Proteomes" id="UP000035704"/>
    </source>
</evidence>
<evidence type="ECO:0000256" key="4">
    <source>
        <dbReference type="ARBA" id="ARBA00022989"/>
    </source>
</evidence>
<proteinExistence type="predicted"/>
<feature type="binding site" evidence="6">
    <location>
        <position position="154"/>
    </location>
    <ligand>
        <name>Mg(2+)</name>
        <dbReference type="ChEBI" id="CHEBI:18420"/>
    </ligand>
</feature>
<sequence length="271" mass="30133">MMVSIIVMLVSIFITKITLPYMRHMFLKANVVAKNYKGDRIPIGMGITFIPVMLMNFLLILLFFKELSEVIFIFLAGITTMGFAGIIDDLIGNRTASGFKGHFSRFLKGELTTGMLKAGIGGMIALLISLLYSSGVIEFIVNAFIIALFTNFMNLLDLRPGRALKAYLLMSGIFILIGITDTIGLILFSIIGYCIGYLPQDLRAKSMMGDVGSNTLGITLGIITAVSFSMEIKFVWLIILLLIHMISEKYSLSKIIKNNYLLNYLDEFGRD</sequence>